<evidence type="ECO:0000256" key="4">
    <source>
        <dbReference type="ARBA" id="ARBA00022824"/>
    </source>
</evidence>
<evidence type="ECO:0000313" key="7">
    <source>
        <dbReference type="EMBL" id="GER29557.1"/>
    </source>
</evidence>
<proteinExistence type="inferred from homology"/>
<keyword evidence="4" id="KW-0256">Endoplasmic reticulum</keyword>
<reference evidence="8" key="1">
    <citation type="journal article" date="2019" name="Curr. Biol.">
        <title>Genome Sequence of Striga asiatica Provides Insight into the Evolution of Plant Parasitism.</title>
        <authorList>
            <person name="Yoshida S."/>
            <person name="Kim S."/>
            <person name="Wafula E.K."/>
            <person name="Tanskanen J."/>
            <person name="Kim Y.M."/>
            <person name="Honaas L."/>
            <person name="Yang Z."/>
            <person name="Spallek T."/>
            <person name="Conn C.E."/>
            <person name="Ichihashi Y."/>
            <person name="Cheong K."/>
            <person name="Cui S."/>
            <person name="Der J.P."/>
            <person name="Gundlach H."/>
            <person name="Jiao Y."/>
            <person name="Hori C."/>
            <person name="Ishida J.K."/>
            <person name="Kasahara H."/>
            <person name="Kiba T."/>
            <person name="Kim M.S."/>
            <person name="Koo N."/>
            <person name="Laohavisit A."/>
            <person name="Lee Y.H."/>
            <person name="Lumba S."/>
            <person name="McCourt P."/>
            <person name="Mortimer J.C."/>
            <person name="Mutuku J.M."/>
            <person name="Nomura T."/>
            <person name="Sasaki-Sekimoto Y."/>
            <person name="Seto Y."/>
            <person name="Wang Y."/>
            <person name="Wakatake T."/>
            <person name="Sakakibara H."/>
            <person name="Demura T."/>
            <person name="Yamaguchi S."/>
            <person name="Yoneyama K."/>
            <person name="Manabe R.I."/>
            <person name="Nelson D.C."/>
            <person name="Schulman A.H."/>
            <person name="Timko M.P."/>
            <person name="dePamphilis C.W."/>
            <person name="Choi D."/>
            <person name="Shirasu K."/>
        </authorList>
    </citation>
    <scope>NUCLEOTIDE SEQUENCE [LARGE SCALE GENOMIC DNA]</scope>
    <source>
        <strain evidence="8">cv. UVA1</strain>
    </source>
</reference>
<dbReference type="InterPro" id="IPR024298">
    <property type="entry name" value="Sec16_Sec23-bd"/>
</dbReference>
<organism evidence="7 8">
    <name type="scientific">Striga asiatica</name>
    <name type="common">Asiatic witchweed</name>
    <name type="synonym">Buchnera asiatica</name>
    <dbReference type="NCBI Taxonomy" id="4170"/>
    <lineage>
        <taxon>Eukaryota</taxon>
        <taxon>Viridiplantae</taxon>
        <taxon>Streptophyta</taxon>
        <taxon>Embryophyta</taxon>
        <taxon>Tracheophyta</taxon>
        <taxon>Spermatophyta</taxon>
        <taxon>Magnoliopsida</taxon>
        <taxon>eudicotyledons</taxon>
        <taxon>Gunneridae</taxon>
        <taxon>Pentapetalae</taxon>
        <taxon>asterids</taxon>
        <taxon>lamiids</taxon>
        <taxon>Lamiales</taxon>
        <taxon>Orobanchaceae</taxon>
        <taxon>Buchnereae</taxon>
        <taxon>Striga</taxon>
    </lineage>
</organism>
<dbReference type="GO" id="GO:0070971">
    <property type="term" value="C:endoplasmic reticulum exit site"/>
    <property type="evidence" value="ECO:0007669"/>
    <property type="project" value="TreeGrafter"/>
</dbReference>
<dbReference type="PANTHER" id="PTHR13402">
    <property type="entry name" value="RGPR-RELATED"/>
    <property type="match status" value="1"/>
</dbReference>
<dbReference type="AlphaFoldDB" id="A0A5A7PAW4"/>
<keyword evidence="3" id="KW-0813">Transport</keyword>
<evidence type="ECO:0000256" key="1">
    <source>
        <dbReference type="ARBA" id="ARBA00004240"/>
    </source>
</evidence>
<evidence type="ECO:0000313" key="8">
    <source>
        <dbReference type="Proteomes" id="UP000325081"/>
    </source>
</evidence>
<dbReference type="GO" id="GO:0070973">
    <property type="term" value="P:protein localization to endoplasmic reticulum exit site"/>
    <property type="evidence" value="ECO:0007669"/>
    <property type="project" value="TreeGrafter"/>
</dbReference>
<dbReference type="Proteomes" id="UP000325081">
    <property type="component" value="Unassembled WGS sequence"/>
</dbReference>
<sequence>MMYSHHQAKHHHLKKYKFTSQATAAEVQKLLVSGRKQEALQFAQEGQLWGPALVLAAQLGDRFYAETVKHMALTHLVAGSPFRTLFLLIADQRADVFSTDSTAVSGMTGPVTMSQQPAQVYGQGKRRLHHSHNQRFIQRGNLKDWNHVIHLFYKLKDKLEKICPNEMIYKLETIYWDDVGNLRATAI</sequence>
<name>A0A5A7PAW4_STRAF</name>
<dbReference type="GO" id="GO:0007030">
    <property type="term" value="P:Golgi organization"/>
    <property type="evidence" value="ECO:0007669"/>
    <property type="project" value="TreeGrafter"/>
</dbReference>
<dbReference type="PANTHER" id="PTHR13402:SF6">
    <property type="entry name" value="SECRETORY 16, ISOFORM I"/>
    <property type="match status" value="1"/>
</dbReference>
<dbReference type="EMBL" id="BKCP01003891">
    <property type="protein sequence ID" value="GER29557.1"/>
    <property type="molecule type" value="Genomic_DNA"/>
</dbReference>
<dbReference type="GO" id="GO:0016192">
    <property type="term" value="P:vesicle-mediated transport"/>
    <property type="evidence" value="ECO:0007669"/>
    <property type="project" value="UniProtKB-KW"/>
</dbReference>
<dbReference type="GO" id="GO:0012507">
    <property type="term" value="C:ER to Golgi transport vesicle membrane"/>
    <property type="evidence" value="ECO:0007669"/>
    <property type="project" value="TreeGrafter"/>
</dbReference>
<dbReference type="Pfam" id="PF12931">
    <property type="entry name" value="TPR_Sec16"/>
    <property type="match status" value="1"/>
</dbReference>
<feature type="domain" description="Sec16 Sec23-binding" evidence="6">
    <location>
        <begin position="27"/>
        <end position="102"/>
    </location>
</feature>
<comment type="similarity">
    <text evidence="2">Belongs to the SEC16 family.</text>
</comment>
<keyword evidence="8" id="KW-1185">Reference proteome</keyword>
<evidence type="ECO:0000259" key="6">
    <source>
        <dbReference type="Pfam" id="PF12931"/>
    </source>
</evidence>
<evidence type="ECO:0000256" key="5">
    <source>
        <dbReference type="ARBA" id="ARBA00022892"/>
    </source>
</evidence>
<protein>
    <submittedName>
        <fullName evidence="7">RGPR-related</fullName>
    </submittedName>
</protein>
<accession>A0A5A7PAW4</accession>
<comment type="caution">
    <text evidence="7">The sequence shown here is derived from an EMBL/GenBank/DDBJ whole genome shotgun (WGS) entry which is preliminary data.</text>
</comment>
<dbReference type="OrthoDB" id="8918678at2759"/>
<comment type="subcellular location">
    <subcellularLocation>
        <location evidence="1">Endoplasmic reticulum</location>
    </subcellularLocation>
</comment>
<dbReference type="Gene3D" id="1.20.58.940">
    <property type="match status" value="1"/>
</dbReference>
<evidence type="ECO:0000256" key="2">
    <source>
        <dbReference type="ARBA" id="ARBA00005927"/>
    </source>
</evidence>
<gene>
    <name evidence="7" type="ORF">STAS_05413</name>
</gene>
<keyword evidence="5" id="KW-0931">ER-Golgi transport</keyword>
<evidence type="ECO:0000256" key="3">
    <source>
        <dbReference type="ARBA" id="ARBA00022448"/>
    </source>
</evidence>